<dbReference type="AlphaFoldDB" id="W6MAJ1"/>
<dbReference type="Pfam" id="PF11130">
    <property type="entry name" value="TraC_F_IV"/>
    <property type="match status" value="1"/>
</dbReference>
<keyword evidence="2" id="KW-1185">Reference proteome</keyword>
<reference evidence="1" key="1">
    <citation type="submission" date="2013-07" db="EMBL/GenBank/DDBJ databases">
        <authorList>
            <person name="McIlroy S."/>
        </authorList>
    </citation>
    <scope>NUCLEOTIDE SEQUENCE [LARGE SCALE GENOMIC DNA]</scope>
    <source>
        <strain evidence="1">Run_A_D11</strain>
    </source>
</reference>
<dbReference type="Gene3D" id="3.40.50.300">
    <property type="entry name" value="P-loop containing nucleotide triphosphate hydrolases"/>
    <property type="match status" value="1"/>
</dbReference>
<evidence type="ECO:0000313" key="2">
    <source>
        <dbReference type="Proteomes" id="UP000035760"/>
    </source>
</evidence>
<protein>
    <recommendedName>
        <fullName evidence="3">Conjugative transfer ATPase</fullName>
    </recommendedName>
</protein>
<dbReference type="PANTHER" id="PTHR30121">
    <property type="entry name" value="UNCHARACTERIZED PROTEIN YJGR-RELATED"/>
    <property type="match status" value="1"/>
</dbReference>
<reference evidence="1" key="2">
    <citation type="submission" date="2014-03" db="EMBL/GenBank/DDBJ databases">
        <title>Candidatus Competibacter-lineage genomes retrieved from metagenomes reveal functional metabolic diversity.</title>
        <authorList>
            <person name="McIlroy S.J."/>
            <person name="Albertsen M."/>
            <person name="Andresen E.K."/>
            <person name="Saunders A.M."/>
            <person name="Kristiansen R."/>
            <person name="Stokholm-Bjerregaard M."/>
            <person name="Nielsen K.L."/>
            <person name="Nielsen P.H."/>
        </authorList>
    </citation>
    <scope>NUCLEOTIDE SEQUENCE</scope>
    <source>
        <strain evidence="1">Run_A_D11</strain>
    </source>
</reference>
<dbReference type="EMBL" id="CBTJ020000119">
    <property type="protein sequence ID" value="CDI04782.1"/>
    <property type="molecule type" value="Genomic_DNA"/>
</dbReference>
<comment type="caution">
    <text evidence="1">The sequence shown here is derived from an EMBL/GenBank/DDBJ whole genome shotgun (WGS) entry which is preliminary data.</text>
</comment>
<proteinExistence type="predicted"/>
<dbReference type="InterPro" id="IPR022303">
    <property type="entry name" value="Conjug_Trfer_ATPase"/>
</dbReference>
<evidence type="ECO:0008006" key="3">
    <source>
        <dbReference type="Google" id="ProtNLM"/>
    </source>
</evidence>
<dbReference type="PANTHER" id="PTHR30121:SF6">
    <property type="entry name" value="SLR6007 PROTEIN"/>
    <property type="match status" value="1"/>
</dbReference>
<organism evidence="1 2">
    <name type="scientific">Candidatus Competibacter denitrificans Run_A_D11</name>
    <dbReference type="NCBI Taxonomy" id="1400863"/>
    <lineage>
        <taxon>Bacteria</taxon>
        <taxon>Pseudomonadati</taxon>
        <taxon>Pseudomonadota</taxon>
        <taxon>Gammaproteobacteria</taxon>
        <taxon>Candidatus Competibacteraceae</taxon>
        <taxon>Candidatus Competibacter</taxon>
    </lineage>
</organism>
<gene>
    <name evidence="1" type="ORF">BN873_p70020</name>
</gene>
<dbReference type="Gene3D" id="1.10.8.730">
    <property type="match status" value="1"/>
</dbReference>
<accession>W6MAJ1</accession>
<dbReference type="SUPFAM" id="SSF52540">
    <property type="entry name" value="P-loop containing nucleoside triphosphate hydrolases"/>
    <property type="match status" value="1"/>
</dbReference>
<dbReference type="InterPro" id="IPR025955">
    <property type="entry name" value="TraC/Conjuga_ATPase"/>
</dbReference>
<name>W6MAJ1_9GAMM</name>
<dbReference type="InterPro" id="IPR027417">
    <property type="entry name" value="P-loop_NTPase"/>
</dbReference>
<dbReference type="RefSeq" id="WP_048677207.1">
    <property type="nucleotide sequence ID" value="NZ_CBTJ020000119.1"/>
</dbReference>
<dbReference type="NCBIfam" id="TIGR03744">
    <property type="entry name" value="traC_PFL_4706"/>
    <property type="match status" value="1"/>
</dbReference>
<sequence length="931" mass="106220">MNFATVNRRPPSRFSQWWKRLIGDWPLLGREAPLSQRDYEALFEARPAFADYLPFSHYDPQNQVFQLDDGISVAAIFRLYPADLDGRSPERLAQFNDQLDHVLQMLPVDDDSFPYIAQIYLEDREPVNMAEALATATPDAFRDSAFSQVWREAMREHFEIMGSPRGIFDDERVRLSGEVSKGWRAIDHQIHLCLYRKASEKAWRHRRYTPAQQLNQAITAFLSGLEAIGVRVKRLDEEGARHWLLPWLTPVVPGYDSPRAFLAANPLPLPEERGVAWALAQQVLQFPPQPIPDRDDERDRGVYRFGPTYTRYLTCQGIEVTPNDGALTLDVQRERAVTACPWNWMPPETIFVWTLIPRPPVVVEAHLDQLQRAVEQTTSDAARAAGEEIEVAKAALRHHQRVLNVQIGVYLRAPSLADLEDRTRQAENALIPTRLRPIPARYDLLADDSFVRNLPGAYDWRFDRLHSLRSRFAYSAHVAATLPFYGRSTGTSHPCFVMYRRDGQTFTLNPYHAGDRMRVAHMTIFGPTGSGKSATAIAQAMQSMAVNRPRQIIIEKGNSFGLMVAYYARWGLQTRQLIFNRSQDVHYAPYVDTQQALAEHRGELRAEGEGEEEEEQRSYLAEMLYMTELMITGGRPRDIEALTSSDRAVMQTALLRALEASAQAEQPHARPENVYRALLGMANEESIPEIRLSIRRMADALHLWTQGLRGHFFNRYGQPFSDNDDVVHIDLGLLTTSGNEDMLALAVLSLLANITAWSEKHQASGRHTEVWFDEGHYISKTPLTVKGFIVGTKVWRKLHTWLVFATQDFSDFSADARQILSQAEFWFLLSMGAEEARRVAQFRNLSDEEQHLLTMAIKDPGRFVEGVMLSEKYPPALVRWVPPAVALALAQTEGAEKNYRLQLMQQHHLSELDAALLVAREITERRRQHQV</sequence>
<dbReference type="Proteomes" id="UP000035760">
    <property type="component" value="Unassembled WGS sequence"/>
</dbReference>
<evidence type="ECO:0000313" key="1">
    <source>
        <dbReference type="EMBL" id="CDI04782.1"/>
    </source>
</evidence>
<dbReference type="InterPro" id="IPR051162">
    <property type="entry name" value="T4SS_component"/>
</dbReference>